<name>G0J2P2_CYCMS</name>
<reference evidence="2" key="1">
    <citation type="submission" date="2011-07" db="EMBL/GenBank/DDBJ databases">
        <title>The complete genome of Cyclobacterium marinum DSM 745.</title>
        <authorList>
            <person name="Lucas S."/>
            <person name="Han J."/>
            <person name="Lapidus A."/>
            <person name="Bruce D."/>
            <person name="Goodwin L."/>
            <person name="Pitluck S."/>
            <person name="Peters L."/>
            <person name="Kyrpides N."/>
            <person name="Mavromatis K."/>
            <person name="Ivanova N."/>
            <person name="Ovchinnikova G."/>
            <person name="Chertkov O."/>
            <person name="Detter J.C."/>
            <person name="Tapia R."/>
            <person name="Han C."/>
            <person name="Land M."/>
            <person name="Hauser L."/>
            <person name="Markowitz V."/>
            <person name="Cheng J.-F."/>
            <person name="Hugenholtz P."/>
            <person name="Woyke T."/>
            <person name="Wu D."/>
            <person name="Tindall B."/>
            <person name="Schuetze A."/>
            <person name="Brambilla E."/>
            <person name="Klenk H.-P."/>
            <person name="Eisen J.A."/>
        </authorList>
    </citation>
    <scope>NUCLEOTIDE SEQUENCE [LARGE SCALE GENOMIC DNA]</scope>
    <source>
        <strain evidence="2">ATCC 25205 / DSM 745 / LMG 13164 / NCIMB 1802</strain>
    </source>
</reference>
<dbReference type="Proteomes" id="UP000001635">
    <property type="component" value="Chromosome"/>
</dbReference>
<evidence type="ECO:0000313" key="2">
    <source>
        <dbReference type="Proteomes" id="UP000001635"/>
    </source>
</evidence>
<sequence>MKKNFIASVEDNATGDIEQIAGQLRQQGCTIKQVLKFSGIITGCSSGKEGRLEDLKISGIKHIEEDRELGALGEE</sequence>
<proteinExistence type="predicted"/>
<keyword evidence="2" id="KW-1185">Reference proteome</keyword>
<dbReference type="HOGENOM" id="CLU_2664996_0_0_10"/>
<dbReference type="AlphaFoldDB" id="G0J2P2"/>
<organism evidence="1 2">
    <name type="scientific">Cyclobacterium marinum (strain ATCC 25205 / DSM 745 / LMG 13164 / NCIMB 1802)</name>
    <name type="common">Flectobacillus marinus</name>
    <dbReference type="NCBI Taxonomy" id="880070"/>
    <lineage>
        <taxon>Bacteria</taxon>
        <taxon>Pseudomonadati</taxon>
        <taxon>Bacteroidota</taxon>
        <taxon>Cytophagia</taxon>
        <taxon>Cytophagales</taxon>
        <taxon>Cyclobacteriaceae</taxon>
        <taxon>Cyclobacterium</taxon>
    </lineage>
</organism>
<evidence type="ECO:0000313" key="1">
    <source>
        <dbReference type="EMBL" id="AEL26625.1"/>
    </source>
</evidence>
<gene>
    <name evidence="1" type="ordered locus">Cycma_2889</name>
</gene>
<dbReference type="RefSeq" id="WP_014020916.1">
    <property type="nucleotide sequence ID" value="NC_015914.1"/>
</dbReference>
<dbReference type="EMBL" id="CP002955">
    <property type="protein sequence ID" value="AEL26625.1"/>
    <property type="molecule type" value="Genomic_DNA"/>
</dbReference>
<accession>G0J2P2</accession>
<dbReference type="OrthoDB" id="839994at2"/>
<protein>
    <submittedName>
        <fullName evidence="1">Uncharacterized protein</fullName>
    </submittedName>
</protein>
<dbReference type="KEGG" id="cmr:Cycma_2889"/>